<feature type="domain" description="DUF6589" evidence="2">
    <location>
        <begin position="27"/>
        <end position="343"/>
    </location>
</feature>
<dbReference type="Proteomes" id="UP000799118">
    <property type="component" value="Unassembled WGS sequence"/>
</dbReference>
<organism evidence="3 4">
    <name type="scientific">Gymnopus androsaceus JB14</name>
    <dbReference type="NCBI Taxonomy" id="1447944"/>
    <lineage>
        <taxon>Eukaryota</taxon>
        <taxon>Fungi</taxon>
        <taxon>Dikarya</taxon>
        <taxon>Basidiomycota</taxon>
        <taxon>Agaricomycotina</taxon>
        <taxon>Agaricomycetes</taxon>
        <taxon>Agaricomycetidae</taxon>
        <taxon>Agaricales</taxon>
        <taxon>Marasmiineae</taxon>
        <taxon>Omphalotaceae</taxon>
        <taxon>Gymnopus</taxon>
    </lineage>
</organism>
<dbReference type="AlphaFoldDB" id="A0A6A4IAR1"/>
<feature type="compositionally biased region" description="Acidic residues" evidence="1">
    <location>
        <begin position="398"/>
        <end position="427"/>
    </location>
</feature>
<keyword evidence="4" id="KW-1185">Reference proteome</keyword>
<protein>
    <recommendedName>
        <fullName evidence="2">DUF6589 domain-containing protein</fullName>
    </recommendedName>
</protein>
<gene>
    <name evidence="3" type="ORF">BT96DRAFT_811716</name>
</gene>
<dbReference type="EMBL" id="ML769406">
    <property type="protein sequence ID" value="KAE9405874.1"/>
    <property type="molecule type" value="Genomic_DNA"/>
</dbReference>
<sequence length="427" mass="49336">MGSKQGGVGDPNDGDSAEAKKLRDIANLIIILFGDLGVGERFESLQGSRSEETTHWRRLQNVIYVLGLFHVKMACADAVWRTFIEPLKARNESDEHSLMADVKVLRPKETGKIASKPGFRRMHEVIQHSGIVARLDCWRVEASKNTPEVQTLQQYAQSKPSWEDLKACAAVMATTYVARPDLDQIRRKPESERDEVNENMLLRHHMFLLYEELSYAMNEGDIGRIETCFLPWSYIFQATRKHKYATALKKYLRDVHFRYPPRLRRHAIRMHILVNPTGKAGKFRGVDWWVEHNNLYLKRIYGGKFANHTKAHILKESPLIGVFKNARIQVQKMFRMTKLTSHHSGPKMQQTFNALGVKYQEHMKSEFIGGRKTYFPIVNKLTAGMHLAQTATWKKNDEDNDDGEWEDLDIIDNEEEVEEQGDLEIDD</sequence>
<dbReference type="InterPro" id="IPR046496">
    <property type="entry name" value="DUF6589"/>
</dbReference>
<evidence type="ECO:0000259" key="2">
    <source>
        <dbReference type="Pfam" id="PF20231"/>
    </source>
</evidence>
<dbReference type="Pfam" id="PF20231">
    <property type="entry name" value="DUF6589"/>
    <property type="match status" value="1"/>
</dbReference>
<dbReference type="OrthoDB" id="4743193at2759"/>
<name>A0A6A4IAR1_9AGAR</name>
<feature type="region of interest" description="Disordered" evidence="1">
    <location>
        <begin position="394"/>
        <end position="427"/>
    </location>
</feature>
<evidence type="ECO:0000256" key="1">
    <source>
        <dbReference type="SAM" id="MobiDB-lite"/>
    </source>
</evidence>
<accession>A0A6A4IAR1</accession>
<evidence type="ECO:0000313" key="3">
    <source>
        <dbReference type="EMBL" id="KAE9405874.1"/>
    </source>
</evidence>
<reference evidence="3" key="1">
    <citation type="journal article" date="2019" name="Environ. Microbiol.">
        <title>Fungal ecological strategies reflected in gene transcription - a case study of two litter decomposers.</title>
        <authorList>
            <person name="Barbi F."/>
            <person name="Kohler A."/>
            <person name="Barry K."/>
            <person name="Baskaran P."/>
            <person name="Daum C."/>
            <person name="Fauchery L."/>
            <person name="Ihrmark K."/>
            <person name="Kuo A."/>
            <person name="LaButti K."/>
            <person name="Lipzen A."/>
            <person name="Morin E."/>
            <person name="Grigoriev I.V."/>
            <person name="Henrissat B."/>
            <person name="Lindahl B."/>
            <person name="Martin F."/>
        </authorList>
    </citation>
    <scope>NUCLEOTIDE SEQUENCE</scope>
    <source>
        <strain evidence="3">JB14</strain>
    </source>
</reference>
<evidence type="ECO:0000313" key="4">
    <source>
        <dbReference type="Proteomes" id="UP000799118"/>
    </source>
</evidence>
<proteinExistence type="predicted"/>